<keyword evidence="2" id="KW-0489">Methyltransferase</keyword>
<dbReference type="Pfam" id="PF13489">
    <property type="entry name" value="Methyltransf_23"/>
    <property type="match status" value="1"/>
</dbReference>
<dbReference type="SUPFAM" id="SSF53335">
    <property type="entry name" value="S-adenosyl-L-methionine-dependent methyltransferases"/>
    <property type="match status" value="1"/>
</dbReference>
<dbReference type="GO" id="GO:0032259">
    <property type="term" value="P:methylation"/>
    <property type="evidence" value="ECO:0007669"/>
    <property type="project" value="UniProtKB-KW"/>
</dbReference>
<dbReference type="InterPro" id="IPR029063">
    <property type="entry name" value="SAM-dependent_MTases_sf"/>
</dbReference>
<keyword evidence="1" id="KW-0812">Transmembrane</keyword>
<keyword evidence="1" id="KW-0472">Membrane</keyword>
<dbReference type="Gene3D" id="3.40.50.150">
    <property type="entry name" value="Vaccinia Virus protein VP39"/>
    <property type="match status" value="1"/>
</dbReference>
<organism evidence="2 3">
    <name type="scientific">Desulfoluna spongiiphila</name>
    <dbReference type="NCBI Taxonomy" id="419481"/>
    <lineage>
        <taxon>Bacteria</taxon>
        <taxon>Pseudomonadati</taxon>
        <taxon>Thermodesulfobacteriota</taxon>
        <taxon>Desulfobacteria</taxon>
        <taxon>Desulfobacterales</taxon>
        <taxon>Desulfolunaceae</taxon>
        <taxon>Desulfoluna</taxon>
    </lineage>
</organism>
<evidence type="ECO:0000313" key="2">
    <source>
        <dbReference type="EMBL" id="SCX77565.1"/>
    </source>
</evidence>
<dbReference type="CDD" id="cd02440">
    <property type="entry name" value="AdoMet_MTases"/>
    <property type="match status" value="1"/>
</dbReference>
<dbReference type="Proteomes" id="UP000198870">
    <property type="component" value="Unassembled WGS sequence"/>
</dbReference>
<reference evidence="2 3" key="1">
    <citation type="submission" date="2016-10" db="EMBL/GenBank/DDBJ databases">
        <authorList>
            <person name="de Groot N.N."/>
        </authorList>
    </citation>
    <scope>NUCLEOTIDE SEQUENCE [LARGE SCALE GENOMIC DNA]</scope>
    <source>
        <strain evidence="2 3">AA1</strain>
    </source>
</reference>
<dbReference type="EMBL" id="FMUX01000001">
    <property type="protein sequence ID" value="SCX77565.1"/>
    <property type="molecule type" value="Genomic_DNA"/>
</dbReference>
<keyword evidence="2" id="KW-0808">Transferase</keyword>
<accession>A0A1G5AI60</accession>
<dbReference type="AlphaFoldDB" id="A0A1G5AI60"/>
<dbReference type="STRING" id="419481.SAMN05216233_101206"/>
<keyword evidence="3" id="KW-1185">Reference proteome</keyword>
<dbReference type="GO" id="GO:0008168">
    <property type="term" value="F:methyltransferase activity"/>
    <property type="evidence" value="ECO:0007669"/>
    <property type="project" value="UniProtKB-KW"/>
</dbReference>
<gene>
    <name evidence="2" type="ORF">SAMN05216233_101206</name>
</gene>
<proteinExistence type="predicted"/>
<name>A0A1G5AI60_9BACT</name>
<evidence type="ECO:0000256" key="1">
    <source>
        <dbReference type="SAM" id="Phobius"/>
    </source>
</evidence>
<feature type="transmembrane region" description="Helical" evidence="1">
    <location>
        <begin position="195"/>
        <end position="214"/>
    </location>
</feature>
<evidence type="ECO:0000313" key="3">
    <source>
        <dbReference type="Proteomes" id="UP000198870"/>
    </source>
</evidence>
<dbReference type="OrthoDB" id="9777830at2"/>
<protein>
    <submittedName>
        <fullName evidence="2">Methyltransferase domain-containing protein</fullName>
    </submittedName>
</protein>
<sequence>MENLVYEGISKYVADYLKTSNCLENAVVLDIPAGDGRSSAILKQKGAHVLAFDLFPSFMKAEGIKTEFADMMNGIPLDDKTADMILSQEGVEHIPDHMKLFREFNRLLKPGGLLVITVPNKSCLVGRFTSLVHEGETLRNMPPSEVDSIWHSEGDGNIYYGHLFTPTAHSLRTISSLNGFEIIENISCHKSRSSIALLAFMGPFVYALSTYAFIRNCLKWKHNRPALTLFWKQYKINLSPKTLLNKHTFWVLKKRAEADDARKRIASMYRRV</sequence>
<keyword evidence="1" id="KW-1133">Transmembrane helix</keyword>
<dbReference type="RefSeq" id="WP_092207386.1">
    <property type="nucleotide sequence ID" value="NZ_FMUX01000001.1"/>
</dbReference>